<dbReference type="CDD" id="cd00293">
    <property type="entry name" value="USP-like"/>
    <property type="match status" value="1"/>
</dbReference>
<evidence type="ECO:0000259" key="2">
    <source>
        <dbReference type="Pfam" id="PF00582"/>
    </source>
</evidence>
<dbReference type="PANTHER" id="PTHR46268">
    <property type="entry name" value="STRESS RESPONSE PROTEIN NHAX"/>
    <property type="match status" value="1"/>
</dbReference>
<dbReference type="PRINTS" id="PR01438">
    <property type="entry name" value="UNVRSLSTRESS"/>
</dbReference>
<evidence type="ECO:0000256" key="1">
    <source>
        <dbReference type="ARBA" id="ARBA00008791"/>
    </source>
</evidence>
<dbReference type="EMBL" id="CP049056">
    <property type="protein sequence ID" value="QIE57616.1"/>
    <property type="molecule type" value="Genomic_DNA"/>
</dbReference>
<organism evidence="3 4">
    <name type="scientific">Pikeienuella piscinae</name>
    <dbReference type="NCBI Taxonomy" id="2748098"/>
    <lineage>
        <taxon>Bacteria</taxon>
        <taxon>Pseudomonadati</taxon>
        <taxon>Pseudomonadota</taxon>
        <taxon>Alphaproteobacteria</taxon>
        <taxon>Rhodobacterales</taxon>
        <taxon>Paracoccaceae</taxon>
        <taxon>Pikeienuella</taxon>
    </lineage>
</organism>
<protein>
    <submittedName>
        <fullName evidence="3">Universal stress protein</fullName>
    </submittedName>
</protein>
<name>A0A7M3T6I5_9RHOB</name>
<proteinExistence type="inferred from homology"/>
<dbReference type="Proteomes" id="UP000503336">
    <property type="component" value="Chromosome"/>
</dbReference>
<keyword evidence="4" id="KW-1185">Reference proteome</keyword>
<dbReference type="Gene3D" id="3.40.50.620">
    <property type="entry name" value="HUPs"/>
    <property type="match status" value="1"/>
</dbReference>
<dbReference type="Pfam" id="PF00582">
    <property type="entry name" value="Usp"/>
    <property type="match status" value="1"/>
</dbReference>
<dbReference type="RefSeq" id="WP_165102858.1">
    <property type="nucleotide sequence ID" value="NZ_CP049056.1"/>
</dbReference>
<dbReference type="InterPro" id="IPR014729">
    <property type="entry name" value="Rossmann-like_a/b/a_fold"/>
</dbReference>
<comment type="similarity">
    <text evidence="1">Belongs to the universal stress protein A family.</text>
</comment>
<reference evidence="3 4" key="1">
    <citation type="submission" date="2020-02" db="EMBL/GenBank/DDBJ databases">
        <title>complete genome sequence of Rhodobacteraceae bacterium.</title>
        <authorList>
            <person name="Park J."/>
            <person name="Kim Y.-S."/>
            <person name="Kim K.-H."/>
        </authorList>
    </citation>
    <scope>NUCLEOTIDE SEQUENCE [LARGE SCALE GENOMIC DNA]</scope>
    <source>
        <strain evidence="3 4">RR4-56</strain>
    </source>
</reference>
<dbReference type="PANTHER" id="PTHR46268:SF6">
    <property type="entry name" value="UNIVERSAL STRESS PROTEIN UP12"/>
    <property type="match status" value="1"/>
</dbReference>
<dbReference type="AlphaFoldDB" id="A0A7M3T6I5"/>
<dbReference type="SUPFAM" id="SSF52402">
    <property type="entry name" value="Adenine nucleotide alpha hydrolases-like"/>
    <property type="match status" value="1"/>
</dbReference>
<dbReference type="KEGG" id="hdh:G5B40_20470"/>
<evidence type="ECO:0000313" key="3">
    <source>
        <dbReference type="EMBL" id="QIE57616.1"/>
    </source>
</evidence>
<dbReference type="InterPro" id="IPR006015">
    <property type="entry name" value="Universal_stress_UspA"/>
</dbReference>
<feature type="domain" description="UspA" evidence="2">
    <location>
        <begin position="4"/>
        <end position="144"/>
    </location>
</feature>
<accession>A0A7M3T6I5</accession>
<sequence>MTVKLVVGIDGGGTGNRALSYARKVARLIGDCELVLVFVIEWSPYSFHTAEENEQRQKRRVEEIDSARTRILDPALAEMKSEGIAARGIVRHGNVADLLNSVALEEGAEQIIVARSSDGGFAARVFGSSTANLVMTASVPVTVVG</sequence>
<dbReference type="InterPro" id="IPR006016">
    <property type="entry name" value="UspA"/>
</dbReference>
<evidence type="ECO:0000313" key="4">
    <source>
        <dbReference type="Proteomes" id="UP000503336"/>
    </source>
</evidence>
<gene>
    <name evidence="3" type="ORF">G5B40_20470</name>
</gene>